<feature type="compositionally biased region" description="Polar residues" evidence="3">
    <location>
        <begin position="350"/>
        <end position="359"/>
    </location>
</feature>
<accession>A0A6H5IMY7</accession>
<feature type="compositionally biased region" description="Basic and acidic residues" evidence="3">
    <location>
        <begin position="314"/>
        <end position="327"/>
    </location>
</feature>
<protein>
    <recommendedName>
        <fullName evidence="4">DDE Tnp4 domain-containing protein</fullName>
    </recommendedName>
</protein>
<organism evidence="5 6">
    <name type="scientific">Trichogramma brassicae</name>
    <dbReference type="NCBI Taxonomy" id="86971"/>
    <lineage>
        <taxon>Eukaryota</taxon>
        <taxon>Metazoa</taxon>
        <taxon>Ecdysozoa</taxon>
        <taxon>Arthropoda</taxon>
        <taxon>Hexapoda</taxon>
        <taxon>Insecta</taxon>
        <taxon>Pterygota</taxon>
        <taxon>Neoptera</taxon>
        <taxon>Endopterygota</taxon>
        <taxon>Hymenoptera</taxon>
        <taxon>Apocrita</taxon>
        <taxon>Proctotrupomorpha</taxon>
        <taxon>Chalcidoidea</taxon>
        <taxon>Trichogrammatidae</taxon>
        <taxon>Trichogramma</taxon>
    </lineage>
</organism>
<evidence type="ECO:0000313" key="6">
    <source>
        <dbReference type="Proteomes" id="UP000479190"/>
    </source>
</evidence>
<sequence>SGVIQLHPVDIEETRKLANVSIYVERVIGRLKNKFKILSVKVPLGNIMFKDIIDKSAFGEVKQEYWSEFIKGYTLTDLIFNQSIKSQFPLNELGKIKITYQKRLWNCTRDALAVCRALRTQGTFLDTAMDSMQLILKKVDKWCSETGLTVNPAKTELVIFTRKHRVEQCVNLTLRGITGSFVDICLPSSGTIDKAAYYQLPPQSPTLLITAVTLPSDASTVKLLYHSHPSMWAKRYVLKVSLRYRACKSRGRSFHSLAVCTKNALCRLLVAAHGIFNSRWDRRSDPGASRLHEKDGSEAVYEVIESTSSISCEEMEKNENDENREVSEATTQRRKCIHQKALEGVRTHRSSYTHTNPSQKKSEIPGHRTGRPFQIQRPPSSQTSSQNFFTPTHKFKRYSQNFAAPKSLPPVAMASLASLIIRPCRAGFSSRSRFKLDYLCSVFGQKKCSGTRLFRSLNSSSGTNGCKFSRGLKRLLTAQLRASISRHRGVIRHRLCLAPTRAPNPAQTSPGPATKKPKKKEQSRRKNRVNEVPLSSSATGTPETVRRDPSASDVNNNDVDNWQKVRSKRQKGKGKQKTVAPPKSRKKVPAKRPRPDVVVIKAKDPKSYASILQRLRTEQALQDPVGSNVNRIRRSATGDLLLELRKASGDAKQMCRALDEALGELATTRARPRVSLVEIRDLDEAAHKR</sequence>
<dbReference type="Pfam" id="PF13359">
    <property type="entry name" value="DDE_Tnp_4"/>
    <property type="match status" value="1"/>
</dbReference>
<feature type="region of interest" description="Disordered" evidence="3">
    <location>
        <begin position="346"/>
        <end position="388"/>
    </location>
</feature>
<proteinExistence type="predicted"/>
<feature type="compositionally biased region" description="Polar residues" evidence="3">
    <location>
        <begin position="377"/>
        <end position="388"/>
    </location>
</feature>
<feature type="non-terminal residue" evidence="5">
    <location>
        <position position="1"/>
    </location>
</feature>
<evidence type="ECO:0000256" key="3">
    <source>
        <dbReference type="SAM" id="MobiDB-lite"/>
    </source>
</evidence>
<reference evidence="5 6" key="1">
    <citation type="submission" date="2020-02" db="EMBL/GenBank/DDBJ databases">
        <authorList>
            <person name="Ferguson B K."/>
        </authorList>
    </citation>
    <scope>NUCLEOTIDE SEQUENCE [LARGE SCALE GENOMIC DNA]</scope>
</reference>
<dbReference type="EMBL" id="CADCXV010000894">
    <property type="protein sequence ID" value="CAB0038179.1"/>
    <property type="molecule type" value="Genomic_DNA"/>
</dbReference>
<feature type="domain" description="DDE Tnp4" evidence="4">
    <location>
        <begin position="5"/>
        <end position="45"/>
    </location>
</feature>
<feature type="compositionally biased region" description="Polar residues" evidence="3">
    <location>
        <begin position="533"/>
        <end position="542"/>
    </location>
</feature>
<gene>
    <name evidence="5" type="ORF">TBRA_LOCUS9970</name>
</gene>
<dbReference type="AlphaFoldDB" id="A0A6H5IMY7"/>
<dbReference type="GO" id="GO:0046872">
    <property type="term" value="F:metal ion binding"/>
    <property type="evidence" value="ECO:0007669"/>
    <property type="project" value="UniProtKB-KW"/>
</dbReference>
<feature type="region of interest" description="Disordered" evidence="3">
    <location>
        <begin position="311"/>
        <end position="333"/>
    </location>
</feature>
<evidence type="ECO:0000259" key="4">
    <source>
        <dbReference type="Pfam" id="PF13359"/>
    </source>
</evidence>
<feature type="region of interest" description="Disordered" evidence="3">
    <location>
        <begin position="496"/>
        <end position="594"/>
    </location>
</feature>
<keyword evidence="6" id="KW-1185">Reference proteome</keyword>
<dbReference type="Proteomes" id="UP000479190">
    <property type="component" value="Unassembled WGS sequence"/>
</dbReference>
<feature type="compositionally biased region" description="Basic residues" evidence="3">
    <location>
        <begin position="565"/>
        <end position="576"/>
    </location>
</feature>
<feature type="compositionally biased region" description="Basic residues" evidence="3">
    <location>
        <begin position="515"/>
        <end position="527"/>
    </location>
</feature>
<dbReference type="InterPro" id="IPR027806">
    <property type="entry name" value="HARBI1_dom"/>
</dbReference>
<keyword evidence="2" id="KW-0479">Metal-binding</keyword>
<dbReference type="OrthoDB" id="7695642at2759"/>
<evidence type="ECO:0000256" key="1">
    <source>
        <dbReference type="ARBA" id="ARBA00001968"/>
    </source>
</evidence>
<comment type="cofactor">
    <cofactor evidence="1">
        <name>a divalent metal cation</name>
        <dbReference type="ChEBI" id="CHEBI:60240"/>
    </cofactor>
</comment>
<evidence type="ECO:0000313" key="5">
    <source>
        <dbReference type="EMBL" id="CAB0038179.1"/>
    </source>
</evidence>
<evidence type="ECO:0000256" key="2">
    <source>
        <dbReference type="ARBA" id="ARBA00022723"/>
    </source>
</evidence>
<feature type="compositionally biased region" description="Basic residues" evidence="3">
    <location>
        <begin position="583"/>
        <end position="592"/>
    </location>
</feature>
<name>A0A6H5IMY7_9HYME</name>